<dbReference type="GO" id="GO:0016747">
    <property type="term" value="F:acyltransferase activity, transferring groups other than amino-acyl groups"/>
    <property type="evidence" value="ECO:0007669"/>
    <property type="project" value="InterPro"/>
</dbReference>
<sequence>MTRRGAVRACQTCRVNTRPVELRATTFADATLVSSWVSSPEELLTFAGPKLRFPLDPQALLDTSLEGWQVRSLFFEGRLVGTGSFTLRDGAVHLGRLMVDPQRQGEGLGRVLVTELLEHARLHSPELARCLRATLNVASGNVAARRLYESLDFNVTGEEADHGRTWLAMTRALEPHASQSCL</sequence>
<evidence type="ECO:0000259" key="3">
    <source>
        <dbReference type="PROSITE" id="PS51186"/>
    </source>
</evidence>
<evidence type="ECO:0000256" key="1">
    <source>
        <dbReference type="ARBA" id="ARBA00022679"/>
    </source>
</evidence>
<protein>
    <submittedName>
        <fullName evidence="4">RimJ/RimL family protein N-acetyltransferase</fullName>
    </submittedName>
</protein>
<dbReference type="CDD" id="cd04301">
    <property type="entry name" value="NAT_SF"/>
    <property type="match status" value="1"/>
</dbReference>
<accession>A0A3N1ZWH3</accession>
<feature type="domain" description="N-acetyltransferase" evidence="3">
    <location>
        <begin position="20"/>
        <end position="174"/>
    </location>
</feature>
<dbReference type="InterPro" id="IPR016181">
    <property type="entry name" value="Acyl_CoA_acyltransferase"/>
</dbReference>
<dbReference type="PANTHER" id="PTHR43420">
    <property type="entry name" value="ACETYLTRANSFERASE"/>
    <property type="match status" value="1"/>
</dbReference>
<dbReference type="Gene3D" id="3.40.630.30">
    <property type="match status" value="1"/>
</dbReference>
<evidence type="ECO:0000313" key="5">
    <source>
        <dbReference type="Proteomes" id="UP000275749"/>
    </source>
</evidence>
<dbReference type="InterPro" id="IPR000182">
    <property type="entry name" value="GNAT_dom"/>
</dbReference>
<keyword evidence="1 4" id="KW-0808">Transferase</keyword>
<name>A0A3N1ZWH3_9ACTN</name>
<dbReference type="SUPFAM" id="SSF55729">
    <property type="entry name" value="Acyl-CoA N-acyltransferases (Nat)"/>
    <property type="match status" value="1"/>
</dbReference>
<comment type="caution">
    <text evidence="4">The sequence shown here is derived from an EMBL/GenBank/DDBJ whole genome shotgun (WGS) entry which is preliminary data.</text>
</comment>
<dbReference type="InterPro" id="IPR050680">
    <property type="entry name" value="YpeA/RimI_acetyltransf"/>
</dbReference>
<evidence type="ECO:0000256" key="2">
    <source>
        <dbReference type="ARBA" id="ARBA00023315"/>
    </source>
</evidence>
<gene>
    <name evidence="4" type="ORF">EDD41_2330</name>
</gene>
<dbReference type="Proteomes" id="UP000275749">
    <property type="component" value="Unassembled WGS sequence"/>
</dbReference>
<dbReference type="PROSITE" id="PS51186">
    <property type="entry name" value="GNAT"/>
    <property type="match status" value="1"/>
</dbReference>
<dbReference type="Pfam" id="PF00583">
    <property type="entry name" value="Acetyltransf_1"/>
    <property type="match status" value="1"/>
</dbReference>
<dbReference type="PANTHER" id="PTHR43420:SF47">
    <property type="entry name" value="N-ACETYLTRANSFERASE DOMAIN-CONTAINING PROTEIN"/>
    <property type="match status" value="1"/>
</dbReference>
<keyword evidence="2" id="KW-0012">Acyltransferase</keyword>
<dbReference type="EMBL" id="RKHG01000001">
    <property type="protein sequence ID" value="ROR55078.1"/>
    <property type="molecule type" value="Genomic_DNA"/>
</dbReference>
<dbReference type="AlphaFoldDB" id="A0A3N1ZWH3"/>
<proteinExistence type="predicted"/>
<organism evidence="4 5">
    <name type="scientific">Luteococcus japonicus</name>
    <dbReference type="NCBI Taxonomy" id="33984"/>
    <lineage>
        <taxon>Bacteria</taxon>
        <taxon>Bacillati</taxon>
        <taxon>Actinomycetota</taxon>
        <taxon>Actinomycetes</taxon>
        <taxon>Propionibacteriales</taxon>
        <taxon>Propionibacteriaceae</taxon>
        <taxon>Luteococcus</taxon>
    </lineage>
</organism>
<reference evidence="4 5" key="1">
    <citation type="submission" date="2018-11" db="EMBL/GenBank/DDBJ databases">
        <title>Sequencing the genomes of 1000 actinobacteria strains.</title>
        <authorList>
            <person name="Klenk H.-P."/>
        </authorList>
    </citation>
    <scope>NUCLEOTIDE SEQUENCE [LARGE SCALE GENOMIC DNA]</scope>
    <source>
        <strain evidence="4 5">DSM 10546</strain>
    </source>
</reference>
<evidence type="ECO:0000313" key="4">
    <source>
        <dbReference type="EMBL" id="ROR55078.1"/>
    </source>
</evidence>